<dbReference type="InterPro" id="IPR045046">
    <property type="entry name" value="Vps9-like"/>
</dbReference>
<dbReference type="InterPro" id="IPR037191">
    <property type="entry name" value="VPS9_dom_sf"/>
</dbReference>
<proteinExistence type="predicted"/>
<protein>
    <submittedName>
        <fullName evidence="3">14665_t:CDS:1</fullName>
    </submittedName>
</protein>
<feature type="non-terminal residue" evidence="3">
    <location>
        <position position="760"/>
    </location>
</feature>
<dbReference type="OrthoDB" id="10264848at2759"/>
<feature type="domain" description="VPS9" evidence="2">
    <location>
        <begin position="366"/>
        <end position="567"/>
    </location>
</feature>
<feature type="region of interest" description="Disordered" evidence="1">
    <location>
        <begin position="447"/>
        <end position="500"/>
    </location>
</feature>
<dbReference type="PANTHER" id="PTHR23101">
    <property type="entry name" value="RAB GDP/GTP EXCHANGE FACTOR"/>
    <property type="match status" value="1"/>
</dbReference>
<sequence>MESQSSIDIENKENISIEPSPVVEEEFQGVNGVNITLPISPQTNSRRSMSTISTDSLTHHPLQNLDEEEIESLWSGQLSRRSPSSSSISSLSSLQPKFSSSHLVPGDSLGGLILAKLREMNDEFSDIIQLLIAKKATLCLPASAVGPFENVDRILLQDHVMVTQTIDDEIKVLTLGGLTGFIQKDAFKAIGLMSSEKDILTSITESQKNRKSIFDAFSKPNDYSREYPSIKIINGSADLLLHGMTIQTIVIESPIMTKEIVDNIETKNAIEQEVGKADLPEPILKEIFSFIEEFSKKPPQDEDSSSDEIQRLYENIRYHFESQLAVAGELAEARENEIDESMNIVEKYVCTSLYEFLFCPKWSDDGLQDDSLGSRIAALNILELNLSSLGVNVGPHQQTFIDFAVKEASAELQSLEQKKSPYEKLNSIIHCHKIIVDALEKRLSNINTDNNDKPSPINHNDHVKSKSTAASPASIPLPDSPTTSNGSSVPTSPTFPPEEKYNPNADVILPLLIFILIKSNPKKLVSNLKFIQRYRVRSLLHGESAYCFTNFLAAVSFLEDADYKRLGLPSDKVFSEPISAESTKVPLEQRVSRKVGQDIVGVADSGLKAITGVMDTSYKMIGRVFGYNENVITGNPSTITNEKVKENSTTHQHLTKTKVNDIVVNSGIPTEIIVRELAEINSSKHDAEDFDDGNMVNKNMQAVESKSLTERLLPYNVLSRFSSDRGRPGENKGTSNVKIAPPLKKVHRLSDRGISRVRCS</sequence>
<reference evidence="3" key="1">
    <citation type="submission" date="2021-06" db="EMBL/GenBank/DDBJ databases">
        <authorList>
            <person name="Kallberg Y."/>
            <person name="Tangrot J."/>
            <person name="Rosling A."/>
        </authorList>
    </citation>
    <scope>NUCLEOTIDE SEQUENCE</scope>
    <source>
        <strain evidence="3">CL551</strain>
    </source>
</reference>
<dbReference type="GO" id="GO:0005829">
    <property type="term" value="C:cytosol"/>
    <property type="evidence" value="ECO:0007669"/>
    <property type="project" value="TreeGrafter"/>
</dbReference>
<feature type="region of interest" description="Disordered" evidence="1">
    <location>
        <begin position="1"/>
        <end position="21"/>
    </location>
</feature>
<dbReference type="SUPFAM" id="SSF109993">
    <property type="entry name" value="VPS9 domain"/>
    <property type="match status" value="1"/>
</dbReference>
<name>A0A9N9DTJ4_9GLOM</name>
<dbReference type="AlphaFoldDB" id="A0A9N9DTJ4"/>
<dbReference type="Pfam" id="PF02204">
    <property type="entry name" value="VPS9"/>
    <property type="match status" value="1"/>
</dbReference>
<dbReference type="GO" id="GO:0030139">
    <property type="term" value="C:endocytic vesicle"/>
    <property type="evidence" value="ECO:0007669"/>
    <property type="project" value="TreeGrafter"/>
</dbReference>
<evidence type="ECO:0000313" key="3">
    <source>
        <dbReference type="EMBL" id="CAG8648463.1"/>
    </source>
</evidence>
<dbReference type="PANTHER" id="PTHR23101:SF25">
    <property type="entry name" value="GTPASE-ACTIVATING PROTEIN AND VPS9 DOMAIN-CONTAINING PROTEIN 1"/>
    <property type="match status" value="1"/>
</dbReference>
<dbReference type="InterPro" id="IPR003123">
    <property type="entry name" value="VPS9"/>
</dbReference>
<accession>A0A9N9DTJ4</accession>
<evidence type="ECO:0000256" key="1">
    <source>
        <dbReference type="SAM" id="MobiDB-lite"/>
    </source>
</evidence>
<comment type="caution">
    <text evidence="3">The sequence shown here is derived from an EMBL/GenBank/DDBJ whole genome shotgun (WGS) entry which is preliminary data.</text>
</comment>
<dbReference type="PROSITE" id="PS51205">
    <property type="entry name" value="VPS9"/>
    <property type="match status" value="1"/>
</dbReference>
<feature type="compositionally biased region" description="Polar residues" evidence="1">
    <location>
        <begin position="480"/>
        <end position="492"/>
    </location>
</feature>
<keyword evidence="4" id="KW-1185">Reference proteome</keyword>
<dbReference type="GO" id="GO:0005085">
    <property type="term" value="F:guanyl-nucleotide exchange factor activity"/>
    <property type="evidence" value="ECO:0007669"/>
    <property type="project" value="InterPro"/>
</dbReference>
<dbReference type="EMBL" id="CAJVPV010010161">
    <property type="protein sequence ID" value="CAG8648463.1"/>
    <property type="molecule type" value="Genomic_DNA"/>
</dbReference>
<evidence type="ECO:0000259" key="2">
    <source>
        <dbReference type="PROSITE" id="PS51205"/>
    </source>
</evidence>
<evidence type="ECO:0000313" key="4">
    <source>
        <dbReference type="Proteomes" id="UP000789342"/>
    </source>
</evidence>
<dbReference type="Gene3D" id="1.10.246.120">
    <property type="match status" value="1"/>
</dbReference>
<dbReference type="SMART" id="SM00167">
    <property type="entry name" value="VPS9"/>
    <property type="match status" value="1"/>
</dbReference>
<organism evidence="3 4">
    <name type="scientific">Acaulospora morrowiae</name>
    <dbReference type="NCBI Taxonomy" id="94023"/>
    <lineage>
        <taxon>Eukaryota</taxon>
        <taxon>Fungi</taxon>
        <taxon>Fungi incertae sedis</taxon>
        <taxon>Mucoromycota</taxon>
        <taxon>Glomeromycotina</taxon>
        <taxon>Glomeromycetes</taxon>
        <taxon>Diversisporales</taxon>
        <taxon>Acaulosporaceae</taxon>
        <taxon>Acaulospora</taxon>
    </lineage>
</organism>
<feature type="region of interest" description="Disordered" evidence="1">
    <location>
        <begin position="720"/>
        <end position="739"/>
    </location>
</feature>
<dbReference type="GO" id="GO:0016192">
    <property type="term" value="P:vesicle-mediated transport"/>
    <property type="evidence" value="ECO:0007669"/>
    <property type="project" value="InterPro"/>
</dbReference>
<dbReference type="Proteomes" id="UP000789342">
    <property type="component" value="Unassembled WGS sequence"/>
</dbReference>
<dbReference type="GO" id="GO:0031267">
    <property type="term" value="F:small GTPase binding"/>
    <property type="evidence" value="ECO:0007669"/>
    <property type="project" value="TreeGrafter"/>
</dbReference>
<dbReference type="Gene3D" id="1.20.1050.80">
    <property type="entry name" value="VPS9 domain"/>
    <property type="match status" value="1"/>
</dbReference>
<gene>
    <name evidence="3" type="ORF">AMORRO_LOCUS9843</name>
</gene>